<dbReference type="EMBL" id="DS989831">
    <property type="protein sequence ID" value="EFQ96770.1"/>
    <property type="molecule type" value="Genomic_DNA"/>
</dbReference>
<dbReference type="AlphaFoldDB" id="E4V6Q4"/>
<accession>E4V6Q4</accession>
<gene>
    <name evidence="2" type="ORF">MGYG_08694</name>
</gene>
<dbReference type="RefSeq" id="XP_003169147.1">
    <property type="nucleotide sequence ID" value="XM_003169099.1"/>
</dbReference>
<evidence type="ECO:0000313" key="3">
    <source>
        <dbReference type="Proteomes" id="UP000002669"/>
    </source>
</evidence>
<reference evidence="3" key="1">
    <citation type="journal article" date="2012" name="MBio">
        <title>Comparative genome analysis of Trichophyton rubrum and related dermatophytes reveals candidate genes involved in infection.</title>
        <authorList>
            <person name="Martinez D.A."/>
            <person name="Oliver B.G."/>
            <person name="Graeser Y."/>
            <person name="Goldberg J.M."/>
            <person name="Li W."/>
            <person name="Martinez-Rossi N.M."/>
            <person name="Monod M."/>
            <person name="Shelest E."/>
            <person name="Barton R.C."/>
            <person name="Birch E."/>
            <person name="Brakhage A.A."/>
            <person name="Chen Z."/>
            <person name="Gurr S.J."/>
            <person name="Heiman D."/>
            <person name="Heitman J."/>
            <person name="Kosti I."/>
            <person name="Rossi A."/>
            <person name="Saif S."/>
            <person name="Samalova M."/>
            <person name="Saunders C.W."/>
            <person name="Shea T."/>
            <person name="Summerbell R.C."/>
            <person name="Xu J."/>
            <person name="Young S."/>
            <person name="Zeng Q."/>
            <person name="Birren B.W."/>
            <person name="Cuomo C.A."/>
            <person name="White T.C."/>
        </authorList>
    </citation>
    <scope>NUCLEOTIDE SEQUENCE [LARGE SCALE GENOMIC DNA]</scope>
    <source>
        <strain evidence="3">ATCC MYA-4604 / CBS 118893</strain>
    </source>
</reference>
<sequence>MPSPLYYLSQKPRKGRALTKRARASNANKVLMCQETITVEPRHPWFLMAEDPFEDENNQPQMPEMRTVRIDY</sequence>
<evidence type="ECO:0000313" key="2">
    <source>
        <dbReference type="EMBL" id="EFQ96770.1"/>
    </source>
</evidence>
<proteinExistence type="predicted"/>
<feature type="compositionally biased region" description="Basic residues" evidence="1">
    <location>
        <begin position="11"/>
        <end position="22"/>
    </location>
</feature>
<dbReference type="GeneID" id="10024540"/>
<dbReference type="HOGENOM" id="CLU_2721736_0_0_1"/>
<evidence type="ECO:0000256" key="1">
    <source>
        <dbReference type="SAM" id="MobiDB-lite"/>
    </source>
</evidence>
<keyword evidence="3" id="KW-1185">Reference proteome</keyword>
<dbReference type="Proteomes" id="UP000002669">
    <property type="component" value="Unassembled WGS sequence"/>
</dbReference>
<dbReference type="InParanoid" id="E4V6Q4"/>
<dbReference type="VEuPathDB" id="FungiDB:MGYG_08694"/>
<feature type="region of interest" description="Disordered" evidence="1">
    <location>
        <begin position="51"/>
        <end position="72"/>
    </location>
</feature>
<name>E4V6Q4_ARTGP</name>
<organism evidence="3">
    <name type="scientific">Arthroderma gypseum (strain ATCC MYA-4604 / CBS 118893)</name>
    <name type="common">Microsporum gypseum</name>
    <dbReference type="NCBI Taxonomy" id="535722"/>
    <lineage>
        <taxon>Eukaryota</taxon>
        <taxon>Fungi</taxon>
        <taxon>Dikarya</taxon>
        <taxon>Ascomycota</taxon>
        <taxon>Pezizomycotina</taxon>
        <taxon>Eurotiomycetes</taxon>
        <taxon>Eurotiomycetidae</taxon>
        <taxon>Onygenales</taxon>
        <taxon>Arthrodermataceae</taxon>
        <taxon>Nannizzia</taxon>
    </lineage>
</organism>
<feature type="region of interest" description="Disordered" evidence="1">
    <location>
        <begin position="1"/>
        <end position="22"/>
    </location>
</feature>
<protein>
    <submittedName>
        <fullName evidence="2">Uncharacterized protein</fullName>
    </submittedName>
</protein>